<dbReference type="Pfam" id="PF02298">
    <property type="entry name" value="Cu_bind_like"/>
    <property type="match status" value="1"/>
</dbReference>
<protein>
    <recommendedName>
        <fullName evidence="2">Phytocyanin domain-containing protein</fullName>
    </recommendedName>
</protein>
<feature type="compositionally biased region" description="Low complexity" evidence="1">
    <location>
        <begin position="171"/>
        <end position="187"/>
    </location>
</feature>
<sequence length="244" mass="24171">MATMYDTAAAPTPSAAALTPSAAAPTPSSVAGGETVHVVQVGGANGSLTFWPENTKANVGDLVQFQFNPKNHSVVQTTFATPCMPMQQVMPNVTNAFFSGFMPVSATNSTKDVLVYSVRVTTDKPIWYYCSQMKHCQAGMVGAINAPETGDKTVAAFKQLAAAAAENLSPGQLPSAGASPSSAPGAPNAGGAGSSVLPTGGAGAASTPTDSAGLPISTGGAAALDIAKSGVVVVAAVALAFLAL</sequence>
<dbReference type="OrthoDB" id="2331100at2759"/>
<dbReference type="RefSeq" id="XP_033599461.1">
    <property type="nucleotide sequence ID" value="XM_033747128.1"/>
</dbReference>
<dbReference type="SUPFAM" id="SSF49503">
    <property type="entry name" value="Cupredoxins"/>
    <property type="match status" value="1"/>
</dbReference>
<dbReference type="PANTHER" id="PTHR34883">
    <property type="entry name" value="SERINE-RICH PROTEIN, PUTATIVE-RELATED-RELATED"/>
    <property type="match status" value="1"/>
</dbReference>
<proteinExistence type="predicted"/>
<dbReference type="InterPro" id="IPR003245">
    <property type="entry name" value="Phytocyanin_dom"/>
</dbReference>
<evidence type="ECO:0000313" key="4">
    <source>
        <dbReference type="Proteomes" id="UP000799437"/>
    </source>
</evidence>
<evidence type="ECO:0000313" key="3">
    <source>
        <dbReference type="EMBL" id="KAF2757010.1"/>
    </source>
</evidence>
<organism evidence="3 4">
    <name type="scientific">Pseudovirgaria hyperparasitica</name>
    <dbReference type="NCBI Taxonomy" id="470096"/>
    <lineage>
        <taxon>Eukaryota</taxon>
        <taxon>Fungi</taxon>
        <taxon>Dikarya</taxon>
        <taxon>Ascomycota</taxon>
        <taxon>Pezizomycotina</taxon>
        <taxon>Dothideomycetes</taxon>
        <taxon>Dothideomycetes incertae sedis</taxon>
        <taxon>Acrospermales</taxon>
        <taxon>Acrospermaceae</taxon>
        <taxon>Pseudovirgaria</taxon>
    </lineage>
</organism>
<dbReference type="GO" id="GO:0009055">
    <property type="term" value="F:electron transfer activity"/>
    <property type="evidence" value="ECO:0007669"/>
    <property type="project" value="InterPro"/>
</dbReference>
<reference evidence="3" key="1">
    <citation type="journal article" date="2020" name="Stud. Mycol.">
        <title>101 Dothideomycetes genomes: a test case for predicting lifestyles and emergence of pathogens.</title>
        <authorList>
            <person name="Haridas S."/>
            <person name="Albert R."/>
            <person name="Binder M."/>
            <person name="Bloem J."/>
            <person name="Labutti K."/>
            <person name="Salamov A."/>
            <person name="Andreopoulos B."/>
            <person name="Baker S."/>
            <person name="Barry K."/>
            <person name="Bills G."/>
            <person name="Bluhm B."/>
            <person name="Cannon C."/>
            <person name="Castanera R."/>
            <person name="Culley D."/>
            <person name="Daum C."/>
            <person name="Ezra D."/>
            <person name="Gonzalez J."/>
            <person name="Henrissat B."/>
            <person name="Kuo A."/>
            <person name="Liang C."/>
            <person name="Lipzen A."/>
            <person name="Lutzoni F."/>
            <person name="Magnuson J."/>
            <person name="Mondo S."/>
            <person name="Nolan M."/>
            <person name="Ohm R."/>
            <person name="Pangilinan J."/>
            <person name="Park H.-J."/>
            <person name="Ramirez L."/>
            <person name="Alfaro M."/>
            <person name="Sun H."/>
            <person name="Tritt A."/>
            <person name="Yoshinaga Y."/>
            <person name="Zwiers L.-H."/>
            <person name="Turgeon B."/>
            <person name="Goodwin S."/>
            <person name="Spatafora J."/>
            <person name="Crous P."/>
            <person name="Grigoriev I."/>
        </authorList>
    </citation>
    <scope>NUCLEOTIDE SEQUENCE</scope>
    <source>
        <strain evidence="3">CBS 121739</strain>
    </source>
</reference>
<evidence type="ECO:0000256" key="1">
    <source>
        <dbReference type="SAM" id="MobiDB-lite"/>
    </source>
</evidence>
<dbReference type="GeneID" id="54488182"/>
<dbReference type="InterPro" id="IPR008972">
    <property type="entry name" value="Cupredoxin"/>
</dbReference>
<feature type="domain" description="Phytocyanin" evidence="2">
    <location>
        <begin position="46"/>
        <end position="140"/>
    </location>
</feature>
<dbReference type="CDD" id="cd00920">
    <property type="entry name" value="Cupredoxin"/>
    <property type="match status" value="1"/>
</dbReference>
<name>A0A6A6W507_9PEZI</name>
<feature type="region of interest" description="Disordered" evidence="1">
    <location>
        <begin position="171"/>
        <end position="209"/>
    </location>
</feature>
<evidence type="ECO:0000259" key="2">
    <source>
        <dbReference type="Pfam" id="PF02298"/>
    </source>
</evidence>
<accession>A0A6A6W507</accession>
<dbReference type="PANTHER" id="PTHR34883:SF17">
    <property type="entry name" value="CUPREDOXIN"/>
    <property type="match status" value="1"/>
</dbReference>
<dbReference type="Gene3D" id="2.60.40.420">
    <property type="entry name" value="Cupredoxins - blue copper proteins"/>
    <property type="match status" value="1"/>
</dbReference>
<dbReference type="AlphaFoldDB" id="A0A6A6W507"/>
<dbReference type="EMBL" id="ML996574">
    <property type="protein sequence ID" value="KAF2757010.1"/>
    <property type="molecule type" value="Genomic_DNA"/>
</dbReference>
<dbReference type="InterPro" id="IPR052953">
    <property type="entry name" value="Ser-rich/MCO-related"/>
</dbReference>
<gene>
    <name evidence="3" type="ORF">EJ05DRAFT_501553</name>
</gene>
<dbReference type="Proteomes" id="UP000799437">
    <property type="component" value="Unassembled WGS sequence"/>
</dbReference>
<keyword evidence="4" id="KW-1185">Reference proteome</keyword>